<accession>A0A315XXX7</accession>
<dbReference type="RefSeq" id="WP_109726779.1">
    <property type="nucleotide sequence ID" value="NZ_QGDI01000007.1"/>
</dbReference>
<dbReference type="AlphaFoldDB" id="A0A315XXX7"/>
<proteinExistence type="predicted"/>
<evidence type="ECO:0000256" key="1">
    <source>
        <dbReference type="SAM" id="Phobius"/>
    </source>
</evidence>
<reference evidence="2 3" key="1">
    <citation type="submission" date="2018-05" db="EMBL/GenBank/DDBJ databases">
        <title>The Hungate 1000. A catalogue of reference genomes from the rumen microbiome.</title>
        <authorList>
            <person name="Kelly W."/>
        </authorList>
    </citation>
    <scope>NUCLEOTIDE SEQUENCE [LARGE SCALE GENOMIC DNA]</scope>
    <source>
        <strain evidence="2 3">SAb67</strain>
    </source>
</reference>
<keyword evidence="1" id="KW-0812">Transmembrane</keyword>
<feature type="transmembrane region" description="Helical" evidence="1">
    <location>
        <begin position="82"/>
        <end position="107"/>
    </location>
</feature>
<sequence>MKIMLFVLCILPALYIQTILRTLVFLIFGPMFGTRLKEVSFLRLDLKHSDDGWKISKGDYTPIIQVRIVPETRKPHNKKTEFLLIVILFAVQTGAAAAICLTAYSVFGMHFGYAAAALYGFGFGMAFFAVSNIVILIYVLVSSASPANKYLDSLFQRLRNGESYSSLDVKPLEQLGFRNVSELDKKRHYNIYMGYLAAIGDYESMRVPSHRMMDKLIGLEFLKSDAAVYNNLLFFFSEVEPNREFADMIFNKMEKTITADTDPNGRRVMAYYAFGIYNDIAGAERFLSEGYAALSEWTGTLASSAELEKELLDRLSSRIAQAKASPQPFFNSSENRIM</sequence>
<feature type="transmembrane region" description="Helical" evidence="1">
    <location>
        <begin position="6"/>
        <end position="28"/>
    </location>
</feature>
<name>A0A315XXX7_RUMFL</name>
<feature type="transmembrane region" description="Helical" evidence="1">
    <location>
        <begin position="113"/>
        <end position="141"/>
    </location>
</feature>
<organism evidence="2 3">
    <name type="scientific">Ruminococcus flavefaciens</name>
    <dbReference type="NCBI Taxonomy" id="1265"/>
    <lineage>
        <taxon>Bacteria</taxon>
        <taxon>Bacillati</taxon>
        <taxon>Bacillota</taxon>
        <taxon>Clostridia</taxon>
        <taxon>Eubacteriales</taxon>
        <taxon>Oscillospiraceae</taxon>
        <taxon>Ruminococcus</taxon>
    </lineage>
</organism>
<keyword evidence="1" id="KW-1133">Transmembrane helix</keyword>
<protein>
    <submittedName>
        <fullName evidence="2">Uncharacterized protein</fullName>
    </submittedName>
</protein>
<comment type="caution">
    <text evidence="2">The sequence shown here is derived from an EMBL/GenBank/DDBJ whole genome shotgun (WGS) entry which is preliminary data.</text>
</comment>
<gene>
    <name evidence="2" type="ORF">IE37_02018</name>
</gene>
<dbReference type="OrthoDB" id="1817628at2"/>
<dbReference type="Proteomes" id="UP000245720">
    <property type="component" value="Unassembled WGS sequence"/>
</dbReference>
<evidence type="ECO:0000313" key="2">
    <source>
        <dbReference type="EMBL" id="PWJ12327.1"/>
    </source>
</evidence>
<keyword evidence="1" id="KW-0472">Membrane</keyword>
<evidence type="ECO:0000313" key="3">
    <source>
        <dbReference type="Proteomes" id="UP000245720"/>
    </source>
</evidence>
<dbReference type="EMBL" id="QGDI01000007">
    <property type="protein sequence ID" value="PWJ12327.1"/>
    <property type="molecule type" value="Genomic_DNA"/>
</dbReference>